<evidence type="ECO:0000256" key="5">
    <source>
        <dbReference type="ARBA" id="ARBA00022989"/>
    </source>
</evidence>
<evidence type="ECO:0000313" key="9">
    <source>
        <dbReference type="EMBL" id="ADD68341.1"/>
    </source>
</evidence>
<feature type="transmembrane region" description="Helical" evidence="7">
    <location>
        <begin position="70"/>
        <end position="93"/>
    </location>
</feature>
<dbReference type="OrthoDB" id="9766870at2"/>
<comment type="subcellular location">
    <subcellularLocation>
        <location evidence="1 7">Cell membrane</location>
        <topology evidence="1 7">Multi-pass membrane protein</topology>
    </subcellularLocation>
</comment>
<dbReference type="GO" id="GO:0005886">
    <property type="term" value="C:plasma membrane"/>
    <property type="evidence" value="ECO:0007669"/>
    <property type="project" value="UniProtKB-SubCell"/>
</dbReference>
<feature type="transmembrane region" description="Helical" evidence="7">
    <location>
        <begin position="236"/>
        <end position="255"/>
    </location>
</feature>
<gene>
    <name evidence="9" type="ordered locus">Dacet_1572</name>
</gene>
<dbReference type="InterPro" id="IPR000515">
    <property type="entry name" value="MetI-like"/>
</dbReference>
<dbReference type="KEGG" id="dap:Dacet_1572"/>
<dbReference type="PaxDb" id="522772-Dacet_1572"/>
<sequence precursor="true">MKNKYLIILTMILLCVVLGAVFADFITPYDPFYTDLSSKFLPAGSDHLLGTDHLGRDVFSRLIYGTRMSLLSVMAISGLTLLFSLTVGCIAGYRGGAFDSILMRICDVFLTFPTFILALFFISVLGVGLLNVVLAIALTHWAWYARIVRSLVLELKVKGYVLAAQSAGGSHFRIIIRHIMPSVLVQIMILATLDLGHMLLHVAGLSFLGLGVQAPVPEWGVMINDAAPYIREHPGLMIYPGLCIFFIVAIFNSIGEIVRDKLDPSLTEKVL</sequence>
<dbReference type="InterPro" id="IPR035906">
    <property type="entry name" value="MetI-like_sf"/>
</dbReference>
<evidence type="ECO:0000313" key="10">
    <source>
        <dbReference type="Proteomes" id="UP000002012"/>
    </source>
</evidence>
<evidence type="ECO:0000256" key="7">
    <source>
        <dbReference type="RuleBase" id="RU363032"/>
    </source>
</evidence>
<dbReference type="AlphaFoldDB" id="D4H8J2"/>
<accession>D4H8J2</accession>
<evidence type="ECO:0000259" key="8">
    <source>
        <dbReference type="PROSITE" id="PS50928"/>
    </source>
</evidence>
<dbReference type="Proteomes" id="UP000002012">
    <property type="component" value="Chromosome"/>
</dbReference>
<dbReference type="InterPro" id="IPR025966">
    <property type="entry name" value="OppC_N"/>
</dbReference>
<name>D4H8J2_DENA2</name>
<dbReference type="Pfam" id="PF12911">
    <property type="entry name" value="OppC_N"/>
    <property type="match status" value="1"/>
</dbReference>
<dbReference type="PANTHER" id="PTHR43386">
    <property type="entry name" value="OLIGOPEPTIDE TRANSPORT SYSTEM PERMEASE PROTEIN APPC"/>
    <property type="match status" value="1"/>
</dbReference>
<evidence type="ECO:0000256" key="4">
    <source>
        <dbReference type="ARBA" id="ARBA00022692"/>
    </source>
</evidence>
<dbReference type="NCBIfam" id="NF007738">
    <property type="entry name" value="PRK10417.1"/>
    <property type="match status" value="1"/>
</dbReference>
<dbReference type="Gene3D" id="1.10.3720.10">
    <property type="entry name" value="MetI-like"/>
    <property type="match status" value="1"/>
</dbReference>
<evidence type="ECO:0000256" key="2">
    <source>
        <dbReference type="ARBA" id="ARBA00022448"/>
    </source>
</evidence>
<dbReference type="FunCoup" id="D4H8J2">
    <property type="interactions" value="95"/>
</dbReference>
<dbReference type="eggNOG" id="COG1173">
    <property type="taxonomic scope" value="Bacteria"/>
</dbReference>
<organism evidence="9 10">
    <name type="scientific">Denitrovibrio acetiphilus (strain DSM 12809 / NBRC 114555 / N2460)</name>
    <dbReference type="NCBI Taxonomy" id="522772"/>
    <lineage>
        <taxon>Bacteria</taxon>
        <taxon>Pseudomonadati</taxon>
        <taxon>Deferribacterota</taxon>
        <taxon>Deferribacteres</taxon>
        <taxon>Deferribacterales</taxon>
        <taxon>Geovibrionaceae</taxon>
        <taxon>Denitrovibrio</taxon>
    </lineage>
</organism>
<reference evidence="9 10" key="1">
    <citation type="journal article" date="2010" name="Stand. Genomic Sci.">
        <title>Complete genome sequence of Denitrovibrio acetiphilus type strain (N2460).</title>
        <authorList>
            <person name="Kiss H."/>
            <person name="Lang E."/>
            <person name="Lapidus A."/>
            <person name="Copeland A."/>
            <person name="Nolan M."/>
            <person name="Glavina Del Rio T."/>
            <person name="Chen F."/>
            <person name="Lucas S."/>
            <person name="Tice H."/>
            <person name="Cheng J.F."/>
            <person name="Han C."/>
            <person name="Goodwin L."/>
            <person name="Pitluck S."/>
            <person name="Liolios K."/>
            <person name="Pati A."/>
            <person name="Ivanova N."/>
            <person name="Mavromatis K."/>
            <person name="Chen A."/>
            <person name="Palaniappan K."/>
            <person name="Land M."/>
            <person name="Hauser L."/>
            <person name="Chang Y.J."/>
            <person name="Jeffries C.D."/>
            <person name="Detter J.C."/>
            <person name="Brettin T."/>
            <person name="Spring S."/>
            <person name="Rohde M."/>
            <person name="Goker M."/>
            <person name="Woyke T."/>
            <person name="Bristow J."/>
            <person name="Eisen J.A."/>
            <person name="Markowitz V."/>
            <person name="Hugenholtz P."/>
            <person name="Kyrpides N.C."/>
            <person name="Klenk H.P."/>
        </authorList>
    </citation>
    <scope>NUCLEOTIDE SEQUENCE [LARGE SCALE GENOMIC DNA]</scope>
    <source>
        <strain evidence="10">DSM 12809 / NBRC 114555 / N2460</strain>
    </source>
</reference>
<dbReference type="InterPro" id="IPR050366">
    <property type="entry name" value="BP-dependent_transpt_permease"/>
</dbReference>
<dbReference type="SUPFAM" id="SSF161098">
    <property type="entry name" value="MetI-like"/>
    <property type="match status" value="1"/>
</dbReference>
<feature type="transmembrane region" description="Helical" evidence="7">
    <location>
        <begin position="114"/>
        <end position="143"/>
    </location>
</feature>
<dbReference type="CDD" id="cd06261">
    <property type="entry name" value="TM_PBP2"/>
    <property type="match status" value="1"/>
</dbReference>
<evidence type="ECO:0000256" key="6">
    <source>
        <dbReference type="ARBA" id="ARBA00023136"/>
    </source>
</evidence>
<keyword evidence="2 7" id="KW-0813">Transport</keyword>
<dbReference type="PANTHER" id="PTHR43386:SF1">
    <property type="entry name" value="D,D-DIPEPTIDE TRANSPORT SYSTEM PERMEASE PROTEIN DDPC-RELATED"/>
    <property type="match status" value="1"/>
</dbReference>
<dbReference type="HOGENOM" id="CLU_028518_5_3_0"/>
<feature type="domain" description="ABC transmembrane type-1" evidence="8">
    <location>
        <begin position="70"/>
        <end position="255"/>
    </location>
</feature>
<proteinExistence type="inferred from homology"/>
<keyword evidence="4 7" id="KW-0812">Transmembrane</keyword>
<dbReference type="PROSITE" id="PS50928">
    <property type="entry name" value="ABC_TM1"/>
    <property type="match status" value="1"/>
</dbReference>
<dbReference type="RefSeq" id="WP_013010855.1">
    <property type="nucleotide sequence ID" value="NC_013943.1"/>
</dbReference>
<dbReference type="STRING" id="522772.Dacet_1572"/>
<evidence type="ECO:0000256" key="1">
    <source>
        <dbReference type="ARBA" id="ARBA00004651"/>
    </source>
</evidence>
<keyword evidence="5 7" id="KW-1133">Transmembrane helix</keyword>
<dbReference type="Pfam" id="PF00528">
    <property type="entry name" value="BPD_transp_1"/>
    <property type="match status" value="1"/>
</dbReference>
<comment type="similarity">
    <text evidence="7">Belongs to the binding-protein-dependent transport system permease family.</text>
</comment>
<keyword evidence="6 7" id="KW-0472">Membrane</keyword>
<keyword evidence="3" id="KW-1003">Cell membrane</keyword>
<protein>
    <submittedName>
        <fullName evidence="9">Binding-protein-dependent transport systems inner membrane component</fullName>
    </submittedName>
</protein>
<evidence type="ECO:0000256" key="3">
    <source>
        <dbReference type="ARBA" id="ARBA00022475"/>
    </source>
</evidence>
<dbReference type="GO" id="GO:0071916">
    <property type="term" value="F:dipeptide transmembrane transporter activity"/>
    <property type="evidence" value="ECO:0007669"/>
    <property type="project" value="TreeGrafter"/>
</dbReference>
<keyword evidence="10" id="KW-1185">Reference proteome</keyword>
<dbReference type="InParanoid" id="D4H8J2"/>
<dbReference type="EMBL" id="CP001968">
    <property type="protein sequence ID" value="ADD68341.1"/>
    <property type="molecule type" value="Genomic_DNA"/>
</dbReference>